<sequence length="244" mass="27526">MSIIYTAELPIKIGNNEGWIVNEVMTLHGVPFAEVLDLAGCLWKTVKVELNGRLIRVTSFRDYADLHLKSAEKSRPLPLPRFHAKVGDRWEICVNLSDGQFQHVSFVNLIDKIKGGTHVDYVTNEITTYVMNKVNKKKKYANVKAHSLKNRLGETDGTKTQRVRGIVKLEDANDAGRKDSDKCTLILTEGDSIAGLSVVGREHYGVFLLRGKLLNVREATSKQIMENEEIQNIKKIRGLQQNKE</sequence>
<comment type="caution">
    <text evidence="1">The sequence shown here is derived from an EMBL/GenBank/DDBJ whole genome shotgun (WGS) entry which is preliminary data.</text>
</comment>
<dbReference type="Proteomes" id="UP000828941">
    <property type="component" value="Chromosome 3"/>
</dbReference>
<reference evidence="1 2" key="1">
    <citation type="journal article" date="2022" name="DNA Res.">
        <title>Chromosomal-level genome assembly of the orchid tree Bauhinia variegata (Leguminosae; Cercidoideae) supports the allotetraploid origin hypothesis of Bauhinia.</title>
        <authorList>
            <person name="Zhong Y."/>
            <person name="Chen Y."/>
            <person name="Zheng D."/>
            <person name="Pang J."/>
            <person name="Liu Y."/>
            <person name="Luo S."/>
            <person name="Meng S."/>
            <person name="Qian L."/>
            <person name="Wei D."/>
            <person name="Dai S."/>
            <person name="Zhou R."/>
        </authorList>
    </citation>
    <scope>NUCLEOTIDE SEQUENCE [LARGE SCALE GENOMIC DNA]</scope>
    <source>
        <strain evidence="1">BV-YZ2020</strain>
    </source>
</reference>
<keyword evidence="2" id="KW-1185">Reference proteome</keyword>
<protein>
    <submittedName>
        <fullName evidence="1">Uncharacterized protein</fullName>
    </submittedName>
</protein>
<proteinExistence type="predicted"/>
<gene>
    <name evidence="1" type="ORF">L6164_006399</name>
</gene>
<accession>A0ACB9PUA4</accession>
<evidence type="ECO:0000313" key="1">
    <source>
        <dbReference type="EMBL" id="KAI4352118.1"/>
    </source>
</evidence>
<name>A0ACB9PUA4_BAUVA</name>
<organism evidence="1 2">
    <name type="scientific">Bauhinia variegata</name>
    <name type="common">Purple orchid tree</name>
    <name type="synonym">Phanera variegata</name>
    <dbReference type="NCBI Taxonomy" id="167791"/>
    <lineage>
        <taxon>Eukaryota</taxon>
        <taxon>Viridiplantae</taxon>
        <taxon>Streptophyta</taxon>
        <taxon>Embryophyta</taxon>
        <taxon>Tracheophyta</taxon>
        <taxon>Spermatophyta</taxon>
        <taxon>Magnoliopsida</taxon>
        <taxon>eudicotyledons</taxon>
        <taxon>Gunneridae</taxon>
        <taxon>Pentapetalae</taxon>
        <taxon>rosids</taxon>
        <taxon>fabids</taxon>
        <taxon>Fabales</taxon>
        <taxon>Fabaceae</taxon>
        <taxon>Cercidoideae</taxon>
        <taxon>Cercideae</taxon>
        <taxon>Bauhiniinae</taxon>
        <taxon>Bauhinia</taxon>
    </lineage>
</organism>
<dbReference type="EMBL" id="CM039428">
    <property type="protein sequence ID" value="KAI4352118.1"/>
    <property type="molecule type" value="Genomic_DNA"/>
</dbReference>
<evidence type="ECO:0000313" key="2">
    <source>
        <dbReference type="Proteomes" id="UP000828941"/>
    </source>
</evidence>